<evidence type="ECO:0000256" key="4">
    <source>
        <dbReference type="ARBA" id="ARBA00023163"/>
    </source>
</evidence>
<evidence type="ECO:0000256" key="2">
    <source>
        <dbReference type="ARBA" id="ARBA00023015"/>
    </source>
</evidence>
<evidence type="ECO:0000313" key="8">
    <source>
        <dbReference type="EMBL" id="MBI2877572.1"/>
    </source>
</evidence>
<name>A0A932FXN6_UNCTE</name>
<dbReference type="InterPro" id="IPR021153">
    <property type="entry name" value="HrcA_C"/>
</dbReference>
<keyword evidence="4 5" id="KW-0804">Transcription</keyword>
<dbReference type="Pfam" id="PF01628">
    <property type="entry name" value="HrcA"/>
    <property type="match status" value="1"/>
</dbReference>
<evidence type="ECO:0000313" key="9">
    <source>
        <dbReference type="Proteomes" id="UP000769766"/>
    </source>
</evidence>
<dbReference type="Proteomes" id="UP000769766">
    <property type="component" value="Unassembled WGS sequence"/>
</dbReference>
<dbReference type="InterPro" id="IPR029016">
    <property type="entry name" value="GAF-like_dom_sf"/>
</dbReference>
<sequence>MGERYRTILLAIIHSYIATGEPVGSRTLSKWYDLKVSPATIRNAMADLEDLGLLSQPHTSAGRVPTDQAYRIYVDNLFEIPPLSWEESQRIDQDLRKSLTELDHVMEAASKMLSTISKQLGMVFLPKLSSLVFKRIQFIKIRPAQALAILVADSGLVHNKIIEVEEEISQERLEAISRYLNEEFAGLSLRNIRDKLHSLMLQEKEEYDQLLQEAMLLGEKTFEQEELHSEIYVGGAVNILDQPEFTSNLQKMKAILRAFEEKSDLVRILDRCLGEESVTVLIGAESRMEGLEDFSIVAHTYHCGERAIGTLGILGPKRMEYPRVIAIVDYMAKAVSRILTGETG</sequence>
<reference evidence="8" key="1">
    <citation type="submission" date="2020-07" db="EMBL/GenBank/DDBJ databases">
        <title>Huge and variable diversity of episymbiotic CPR bacteria and DPANN archaea in groundwater ecosystems.</title>
        <authorList>
            <person name="He C.Y."/>
            <person name="Keren R."/>
            <person name="Whittaker M."/>
            <person name="Farag I.F."/>
            <person name="Doudna J."/>
            <person name="Cate J.H.D."/>
            <person name="Banfield J.F."/>
        </authorList>
    </citation>
    <scope>NUCLEOTIDE SEQUENCE</scope>
    <source>
        <strain evidence="8">NC_groundwater_672_Ag_B-0.1um_62_36</strain>
    </source>
</reference>
<keyword evidence="2 5" id="KW-0805">Transcription regulation</keyword>
<dbReference type="InterPro" id="IPR002571">
    <property type="entry name" value="HrcA"/>
</dbReference>
<dbReference type="InterPro" id="IPR036388">
    <property type="entry name" value="WH-like_DNA-bd_sf"/>
</dbReference>
<comment type="similarity">
    <text evidence="5">Belongs to the HrcA family.</text>
</comment>
<evidence type="ECO:0000256" key="3">
    <source>
        <dbReference type="ARBA" id="ARBA00023016"/>
    </source>
</evidence>
<dbReference type="HAMAP" id="MF_00081">
    <property type="entry name" value="HrcA"/>
    <property type="match status" value="1"/>
</dbReference>
<keyword evidence="1 5" id="KW-0678">Repressor</keyword>
<evidence type="ECO:0000259" key="6">
    <source>
        <dbReference type="Pfam" id="PF01628"/>
    </source>
</evidence>
<feature type="domain" description="Heat-inducible transcription repressor HrcA C-terminal" evidence="6">
    <location>
        <begin position="103"/>
        <end position="325"/>
    </location>
</feature>
<dbReference type="InterPro" id="IPR036390">
    <property type="entry name" value="WH_DNA-bd_sf"/>
</dbReference>
<keyword evidence="3 5" id="KW-0346">Stress response</keyword>
<organism evidence="8 9">
    <name type="scientific">Tectimicrobiota bacterium</name>
    <dbReference type="NCBI Taxonomy" id="2528274"/>
    <lineage>
        <taxon>Bacteria</taxon>
        <taxon>Pseudomonadati</taxon>
        <taxon>Nitrospinota/Tectimicrobiota group</taxon>
        <taxon>Candidatus Tectimicrobiota</taxon>
    </lineage>
</organism>
<feature type="domain" description="Winged helix-turn-helix transcription repressor HrcA DNA-binding" evidence="7">
    <location>
        <begin position="5"/>
        <end position="72"/>
    </location>
</feature>
<dbReference type="SUPFAM" id="SSF55781">
    <property type="entry name" value="GAF domain-like"/>
    <property type="match status" value="1"/>
</dbReference>
<dbReference type="Gene3D" id="3.30.450.40">
    <property type="match status" value="1"/>
</dbReference>
<dbReference type="SUPFAM" id="SSF46785">
    <property type="entry name" value="Winged helix' DNA-binding domain"/>
    <property type="match status" value="1"/>
</dbReference>
<dbReference type="PANTHER" id="PTHR34824:SF1">
    <property type="entry name" value="HEAT-INDUCIBLE TRANSCRIPTION REPRESSOR HRCA"/>
    <property type="match status" value="1"/>
</dbReference>
<dbReference type="Gene3D" id="3.30.390.60">
    <property type="entry name" value="Heat-inducible transcription repressor hrca homolog, domain 3"/>
    <property type="match status" value="1"/>
</dbReference>
<dbReference type="InterPro" id="IPR005104">
    <property type="entry name" value="WHTH_HrcA_DNA-bd"/>
</dbReference>
<dbReference type="Pfam" id="PF03444">
    <property type="entry name" value="WHD_HrcA"/>
    <property type="match status" value="1"/>
</dbReference>
<dbReference type="NCBIfam" id="TIGR00331">
    <property type="entry name" value="hrcA"/>
    <property type="match status" value="1"/>
</dbReference>
<dbReference type="InterPro" id="IPR023120">
    <property type="entry name" value="WHTH_transcript_rep_HrcA_IDD"/>
</dbReference>
<evidence type="ECO:0000259" key="7">
    <source>
        <dbReference type="Pfam" id="PF03444"/>
    </source>
</evidence>
<gene>
    <name evidence="5 8" type="primary">hrcA</name>
    <name evidence="8" type="ORF">HYY20_11895</name>
</gene>
<dbReference type="GO" id="GO:0003677">
    <property type="term" value="F:DNA binding"/>
    <property type="evidence" value="ECO:0007669"/>
    <property type="project" value="InterPro"/>
</dbReference>
<comment type="function">
    <text evidence="5">Negative regulator of class I heat shock genes (grpE-dnaK-dnaJ and groELS operons). Prevents heat-shock induction of these operons.</text>
</comment>
<accession>A0A932FXN6</accession>
<dbReference type="GO" id="GO:0045892">
    <property type="term" value="P:negative regulation of DNA-templated transcription"/>
    <property type="evidence" value="ECO:0007669"/>
    <property type="project" value="UniProtKB-UniRule"/>
</dbReference>
<dbReference type="PANTHER" id="PTHR34824">
    <property type="entry name" value="HEAT-INDUCIBLE TRANSCRIPTION REPRESSOR HRCA"/>
    <property type="match status" value="1"/>
</dbReference>
<dbReference type="EMBL" id="JACPRF010000365">
    <property type="protein sequence ID" value="MBI2877572.1"/>
    <property type="molecule type" value="Genomic_DNA"/>
</dbReference>
<dbReference type="PIRSF" id="PIRSF005485">
    <property type="entry name" value="HrcA"/>
    <property type="match status" value="1"/>
</dbReference>
<protein>
    <recommendedName>
        <fullName evidence="5">Heat-inducible transcription repressor HrcA</fullName>
    </recommendedName>
</protein>
<evidence type="ECO:0000256" key="1">
    <source>
        <dbReference type="ARBA" id="ARBA00022491"/>
    </source>
</evidence>
<comment type="caution">
    <text evidence="8">The sequence shown here is derived from an EMBL/GenBank/DDBJ whole genome shotgun (WGS) entry which is preliminary data.</text>
</comment>
<evidence type="ECO:0000256" key="5">
    <source>
        <dbReference type="HAMAP-Rule" id="MF_00081"/>
    </source>
</evidence>
<dbReference type="AlphaFoldDB" id="A0A932FXN6"/>
<proteinExistence type="inferred from homology"/>
<dbReference type="Gene3D" id="1.10.10.10">
    <property type="entry name" value="Winged helix-like DNA-binding domain superfamily/Winged helix DNA-binding domain"/>
    <property type="match status" value="1"/>
</dbReference>